<dbReference type="Gene3D" id="1.20.1290.10">
    <property type="entry name" value="AhpD-like"/>
    <property type="match status" value="1"/>
</dbReference>
<organism evidence="1 2">
    <name type="scientific">Nakamurella alba</name>
    <dbReference type="NCBI Taxonomy" id="2665158"/>
    <lineage>
        <taxon>Bacteria</taxon>
        <taxon>Bacillati</taxon>
        <taxon>Actinomycetota</taxon>
        <taxon>Actinomycetes</taxon>
        <taxon>Nakamurellales</taxon>
        <taxon>Nakamurellaceae</taxon>
        <taxon>Nakamurella</taxon>
    </lineage>
</organism>
<evidence type="ECO:0000313" key="2">
    <source>
        <dbReference type="Proteomes" id="UP000460221"/>
    </source>
</evidence>
<dbReference type="RefSeq" id="WP_154770291.1">
    <property type="nucleotide sequence ID" value="NZ_WLYK01000009.1"/>
</dbReference>
<gene>
    <name evidence="1" type="ORF">GIS00_20250</name>
</gene>
<dbReference type="SUPFAM" id="SSF69118">
    <property type="entry name" value="AhpD-like"/>
    <property type="match status" value="1"/>
</dbReference>
<dbReference type="EMBL" id="WLYK01000009">
    <property type="protein sequence ID" value="MTD16275.1"/>
    <property type="molecule type" value="Genomic_DNA"/>
</dbReference>
<dbReference type="Proteomes" id="UP000460221">
    <property type="component" value="Unassembled WGS sequence"/>
</dbReference>
<dbReference type="AlphaFoldDB" id="A0A7K1FQ50"/>
<evidence type="ECO:0008006" key="3">
    <source>
        <dbReference type="Google" id="ProtNLM"/>
    </source>
</evidence>
<evidence type="ECO:0000313" key="1">
    <source>
        <dbReference type="EMBL" id="MTD16275.1"/>
    </source>
</evidence>
<sequence length="192" mass="21106">MTLPFATQAAPVVPLITAEEAEPAAAELLESIRAKHGRVTNMVATLLHSLPSYRAMEFYPVRDKLTEVVGSRAVYFFCYAISVEDECVICSRYHARLLAELDLSFADFEFTEEEKMLIAYGRAMVNNPTTIDPAITDALRARFSPSEIVLITTVGAKMIASNIFNSALSVALDDYLFDVKFDGALLDRAVAG</sequence>
<protein>
    <recommendedName>
        <fullName evidence="3">Carboxymuconolactone decarboxylase family protein</fullName>
    </recommendedName>
</protein>
<reference evidence="1 2" key="1">
    <citation type="submission" date="2019-11" db="EMBL/GenBank/DDBJ databases">
        <authorList>
            <person name="Jiang L.-Q."/>
        </authorList>
    </citation>
    <scope>NUCLEOTIDE SEQUENCE [LARGE SCALE GENOMIC DNA]</scope>
    <source>
        <strain evidence="1 2">YIM 132087</strain>
    </source>
</reference>
<accession>A0A7K1FQ50</accession>
<comment type="caution">
    <text evidence="1">The sequence shown here is derived from an EMBL/GenBank/DDBJ whole genome shotgun (WGS) entry which is preliminary data.</text>
</comment>
<dbReference type="InterPro" id="IPR029032">
    <property type="entry name" value="AhpD-like"/>
</dbReference>
<keyword evidence="2" id="KW-1185">Reference proteome</keyword>
<proteinExistence type="predicted"/>
<name>A0A7K1FQ50_9ACTN</name>